<dbReference type="InterPro" id="IPR010606">
    <property type="entry name" value="Mib_Herc2"/>
</dbReference>
<comment type="pathway">
    <text evidence="1">Protein modification; protein ubiquitination.</text>
</comment>
<dbReference type="GO" id="GO:0004842">
    <property type="term" value="F:ubiquitin-protein transferase activity"/>
    <property type="evidence" value="ECO:0007669"/>
    <property type="project" value="InterPro"/>
</dbReference>
<evidence type="ECO:0000256" key="3">
    <source>
        <dbReference type="ARBA" id="ARBA00022723"/>
    </source>
</evidence>
<dbReference type="InParanoid" id="A0A7M7P0T3"/>
<dbReference type="GeneID" id="115924799"/>
<proteinExistence type="predicted"/>
<dbReference type="KEGG" id="spu:115924799"/>
<reference evidence="10" key="1">
    <citation type="submission" date="2015-02" db="EMBL/GenBank/DDBJ databases">
        <title>Genome sequencing for Strongylocentrotus purpuratus.</title>
        <authorList>
            <person name="Murali S."/>
            <person name="Liu Y."/>
            <person name="Vee V."/>
            <person name="English A."/>
            <person name="Wang M."/>
            <person name="Skinner E."/>
            <person name="Han Y."/>
            <person name="Muzny D.M."/>
            <person name="Worley K.C."/>
            <person name="Gibbs R.A."/>
        </authorList>
    </citation>
    <scope>NUCLEOTIDE SEQUENCE</scope>
</reference>
<dbReference type="EnsemblMetazoa" id="XM_030987634">
    <property type="protein sequence ID" value="XP_030843494"/>
    <property type="gene ID" value="LOC115924799"/>
</dbReference>
<dbReference type="PROSITE" id="PS51416">
    <property type="entry name" value="MIB_HERC2"/>
    <property type="match status" value="1"/>
</dbReference>
<keyword evidence="6" id="KW-0833">Ubl conjugation pathway</keyword>
<keyword evidence="2" id="KW-0808">Transferase</keyword>
<evidence type="ECO:0000256" key="2">
    <source>
        <dbReference type="ARBA" id="ARBA00022679"/>
    </source>
</evidence>
<accession>A0A7M7P0T3</accession>
<keyword evidence="5" id="KW-0863">Zinc-finger</keyword>
<evidence type="ECO:0000313" key="9">
    <source>
        <dbReference type="EnsemblMetazoa" id="XP_030843494"/>
    </source>
</evidence>
<name>A0A7M7P0T3_STRPU</name>
<dbReference type="GO" id="GO:0016567">
    <property type="term" value="P:protein ubiquitination"/>
    <property type="evidence" value="ECO:0007669"/>
    <property type="project" value="UniProtKB-UniPathway"/>
</dbReference>
<dbReference type="PANTHER" id="PTHR24202:SF4">
    <property type="entry name" value="E3 UBIQUITIN-PROTEIN LIGASE MIB2-RELATED"/>
    <property type="match status" value="1"/>
</dbReference>
<dbReference type="AlphaFoldDB" id="A0A7M7P0T3"/>
<dbReference type="PANTHER" id="PTHR24202">
    <property type="entry name" value="E3 UBIQUITIN-PROTEIN LIGASE MIB2"/>
    <property type="match status" value="1"/>
</dbReference>
<dbReference type="Pfam" id="PF18346">
    <property type="entry name" value="SH3_15"/>
    <property type="match status" value="1"/>
</dbReference>
<evidence type="ECO:0000256" key="7">
    <source>
        <dbReference type="ARBA" id="ARBA00022833"/>
    </source>
</evidence>
<keyword evidence="4" id="KW-0677">Repeat</keyword>
<dbReference type="OrthoDB" id="6161823at2759"/>
<dbReference type="FunFam" id="2.30.30.40:FF:000044">
    <property type="entry name" value="E3 ubiquitin-protein ligase MIB2, putative"/>
    <property type="match status" value="1"/>
</dbReference>
<dbReference type="UniPathway" id="UPA00143"/>
<evidence type="ECO:0000313" key="10">
    <source>
        <dbReference type="Proteomes" id="UP000007110"/>
    </source>
</evidence>
<dbReference type="Proteomes" id="UP000007110">
    <property type="component" value="Unassembled WGS sequence"/>
</dbReference>
<dbReference type="InterPro" id="IPR037252">
    <property type="entry name" value="Mib_Herc2_sf"/>
</dbReference>
<keyword evidence="10" id="KW-1185">Reference proteome</keyword>
<evidence type="ECO:0000259" key="8">
    <source>
        <dbReference type="PROSITE" id="PS51416"/>
    </source>
</evidence>
<dbReference type="InterPro" id="IPR040847">
    <property type="entry name" value="SH3_15"/>
</dbReference>
<dbReference type="Gene3D" id="2.30.30.40">
    <property type="entry name" value="SH3 Domains"/>
    <property type="match status" value="1"/>
</dbReference>
<dbReference type="Pfam" id="PF06701">
    <property type="entry name" value="MIB_HERC2"/>
    <property type="match status" value="1"/>
</dbReference>
<dbReference type="SUPFAM" id="SSF159034">
    <property type="entry name" value="Mib/herc2 domain-like"/>
    <property type="match status" value="1"/>
</dbReference>
<organism evidence="9 10">
    <name type="scientific">Strongylocentrotus purpuratus</name>
    <name type="common">Purple sea urchin</name>
    <dbReference type="NCBI Taxonomy" id="7668"/>
    <lineage>
        <taxon>Eukaryota</taxon>
        <taxon>Metazoa</taxon>
        <taxon>Echinodermata</taxon>
        <taxon>Eleutherozoa</taxon>
        <taxon>Echinozoa</taxon>
        <taxon>Echinoidea</taxon>
        <taxon>Euechinoidea</taxon>
        <taxon>Echinacea</taxon>
        <taxon>Camarodonta</taxon>
        <taxon>Echinidea</taxon>
        <taxon>Strongylocentrotidae</taxon>
        <taxon>Strongylocentrotus</taxon>
    </lineage>
</organism>
<keyword evidence="3" id="KW-0479">Metal-binding</keyword>
<protein>
    <recommendedName>
        <fullName evidence="8">MIB/HERC2 domain-containing protein</fullName>
    </recommendedName>
</protein>
<feature type="domain" description="MIB/HERC2" evidence="8">
    <location>
        <begin position="1"/>
        <end position="76"/>
    </location>
</feature>
<evidence type="ECO:0000256" key="5">
    <source>
        <dbReference type="ARBA" id="ARBA00022771"/>
    </source>
</evidence>
<dbReference type="GO" id="GO:0008270">
    <property type="term" value="F:zinc ion binding"/>
    <property type="evidence" value="ECO:0007669"/>
    <property type="project" value="UniProtKB-KW"/>
</dbReference>
<evidence type="ECO:0000256" key="1">
    <source>
        <dbReference type="ARBA" id="ARBA00004906"/>
    </source>
</evidence>
<dbReference type="RefSeq" id="XP_030843494.1">
    <property type="nucleotide sequence ID" value="XM_030987634.1"/>
</dbReference>
<sequence>MVTVEVGQRVVRSTSWTWRDQDGGEGHLGTVVKLKDQDPQEPIPTGWAKVRWDNGYGNKYHVGSGGSYDLALFDNAPAGASGTVLDICPFSERPRSGVTVCWTQSKQVITHRVGFDGKMDLKYTTAGTGIGYYATHLPVLGKEVGLKVGDLVAITLDSETLHSMQQKEGSEWLPEMGNLYGKVAKVTGIDSSGFAEVTYPEKEKKPLTFNPDVLNKVWSEVLRHFLL</sequence>
<keyword evidence="7" id="KW-0862">Zinc</keyword>
<evidence type="ECO:0000256" key="6">
    <source>
        <dbReference type="ARBA" id="ARBA00022786"/>
    </source>
</evidence>
<reference evidence="9" key="2">
    <citation type="submission" date="2021-01" db="UniProtKB">
        <authorList>
            <consortium name="EnsemblMetazoa"/>
        </authorList>
    </citation>
    <scope>IDENTIFICATION</scope>
</reference>
<evidence type="ECO:0000256" key="4">
    <source>
        <dbReference type="ARBA" id="ARBA00022737"/>
    </source>
</evidence>